<evidence type="ECO:0000313" key="2">
    <source>
        <dbReference type="EMBL" id="KAK4207704.1"/>
    </source>
</evidence>
<dbReference type="Proteomes" id="UP001301769">
    <property type="component" value="Unassembled WGS sequence"/>
</dbReference>
<accession>A0AAN6XVZ4</accession>
<dbReference type="EMBL" id="MU858278">
    <property type="protein sequence ID" value="KAK4207704.1"/>
    <property type="molecule type" value="Genomic_DNA"/>
</dbReference>
<sequence>MLVCNDTTFRIRPEEADPDKTIAYEESSFNKRFRSQISPNILRSCRGVYLEAIDILYSENEFLTASPSALIDFLKKIRKNAQSLRTLNLRLIWRSRAMTWLMAMRKLANMATGLLRLRLDVMESKQIPFFGRDFVFGFEPLMLQGFGDALGKMRALETVVVTGARGFSLDWSIYFPTMTKAAVEADDRKLCPVWDGYHFNTGSHLTKDYRNALFKAIIGTKTYHRTMQITQRPISNSDYNKLVDTFENTVAEVPNWDDGTRSADNLILQASPRVP</sequence>
<name>A0AAN6XVZ4_9PEZI</name>
<reference evidence="2" key="2">
    <citation type="submission" date="2023-05" db="EMBL/GenBank/DDBJ databases">
        <authorList>
            <consortium name="Lawrence Berkeley National Laboratory"/>
            <person name="Steindorff A."/>
            <person name="Hensen N."/>
            <person name="Bonometti L."/>
            <person name="Westerberg I."/>
            <person name="Brannstrom I.O."/>
            <person name="Guillou S."/>
            <person name="Cros-Aarteil S."/>
            <person name="Calhoun S."/>
            <person name="Haridas S."/>
            <person name="Kuo A."/>
            <person name="Mondo S."/>
            <person name="Pangilinan J."/>
            <person name="Riley R."/>
            <person name="Labutti K."/>
            <person name="Andreopoulos B."/>
            <person name="Lipzen A."/>
            <person name="Chen C."/>
            <person name="Yanf M."/>
            <person name="Daum C."/>
            <person name="Ng V."/>
            <person name="Clum A."/>
            <person name="Ohm R."/>
            <person name="Martin F."/>
            <person name="Silar P."/>
            <person name="Natvig D."/>
            <person name="Lalanne C."/>
            <person name="Gautier V."/>
            <person name="Ament-Velasquez S.L."/>
            <person name="Kruys A."/>
            <person name="Hutchinson M.I."/>
            <person name="Powell A.J."/>
            <person name="Barry K."/>
            <person name="Miller A.N."/>
            <person name="Grigoriev I.V."/>
            <person name="Debuchy R."/>
            <person name="Gladieux P."/>
            <person name="Thoren M.H."/>
            <person name="Johannesson H."/>
        </authorList>
    </citation>
    <scope>NUCLEOTIDE SEQUENCE</scope>
    <source>
        <strain evidence="2">PSN293</strain>
    </source>
</reference>
<dbReference type="InterPro" id="IPR056632">
    <property type="entry name" value="DUF7730"/>
</dbReference>
<reference evidence="2" key="1">
    <citation type="journal article" date="2023" name="Mol. Phylogenet. Evol.">
        <title>Genome-scale phylogeny and comparative genomics of the fungal order Sordariales.</title>
        <authorList>
            <person name="Hensen N."/>
            <person name="Bonometti L."/>
            <person name="Westerberg I."/>
            <person name="Brannstrom I.O."/>
            <person name="Guillou S."/>
            <person name="Cros-Aarteil S."/>
            <person name="Calhoun S."/>
            <person name="Haridas S."/>
            <person name="Kuo A."/>
            <person name="Mondo S."/>
            <person name="Pangilinan J."/>
            <person name="Riley R."/>
            <person name="LaButti K."/>
            <person name="Andreopoulos B."/>
            <person name="Lipzen A."/>
            <person name="Chen C."/>
            <person name="Yan M."/>
            <person name="Daum C."/>
            <person name="Ng V."/>
            <person name="Clum A."/>
            <person name="Steindorff A."/>
            <person name="Ohm R.A."/>
            <person name="Martin F."/>
            <person name="Silar P."/>
            <person name="Natvig D.O."/>
            <person name="Lalanne C."/>
            <person name="Gautier V."/>
            <person name="Ament-Velasquez S.L."/>
            <person name="Kruys A."/>
            <person name="Hutchinson M.I."/>
            <person name="Powell A.J."/>
            <person name="Barry K."/>
            <person name="Miller A.N."/>
            <person name="Grigoriev I.V."/>
            <person name="Debuchy R."/>
            <person name="Gladieux P."/>
            <person name="Hiltunen Thoren M."/>
            <person name="Johannesson H."/>
        </authorList>
    </citation>
    <scope>NUCLEOTIDE SEQUENCE</scope>
    <source>
        <strain evidence="2">PSN293</strain>
    </source>
</reference>
<comment type="caution">
    <text evidence="2">The sequence shown here is derived from an EMBL/GenBank/DDBJ whole genome shotgun (WGS) entry which is preliminary data.</text>
</comment>
<organism evidence="2 3">
    <name type="scientific">Rhypophila decipiens</name>
    <dbReference type="NCBI Taxonomy" id="261697"/>
    <lineage>
        <taxon>Eukaryota</taxon>
        <taxon>Fungi</taxon>
        <taxon>Dikarya</taxon>
        <taxon>Ascomycota</taxon>
        <taxon>Pezizomycotina</taxon>
        <taxon>Sordariomycetes</taxon>
        <taxon>Sordariomycetidae</taxon>
        <taxon>Sordariales</taxon>
        <taxon>Naviculisporaceae</taxon>
        <taxon>Rhypophila</taxon>
    </lineage>
</organism>
<dbReference type="InterPro" id="IPR044068">
    <property type="entry name" value="CB"/>
</dbReference>
<evidence type="ECO:0000313" key="3">
    <source>
        <dbReference type="Proteomes" id="UP001301769"/>
    </source>
</evidence>
<dbReference type="PROSITE" id="PS51900">
    <property type="entry name" value="CB"/>
    <property type="match status" value="1"/>
</dbReference>
<evidence type="ECO:0000259" key="1">
    <source>
        <dbReference type="PROSITE" id="PS51900"/>
    </source>
</evidence>
<proteinExistence type="predicted"/>
<gene>
    <name evidence="2" type="ORF">QBC37DRAFT_405951</name>
</gene>
<feature type="domain" description="Core-binding (CB)" evidence="1">
    <location>
        <begin position="24"/>
        <end position="102"/>
    </location>
</feature>
<keyword evidence="3" id="KW-1185">Reference proteome</keyword>
<protein>
    <recommendedName>
        <fullName evidence="1">Core-binding (CB) domain-containing protein</fullName>
    </recommendedName>
</protein>
<dbReference type="AlphaFoldDB" id="A0AAN6XVZ4"/>
<dbReference type="Pfam" id="PF24864">
    <property type="entry name" value="DUF7730"/>
    <property type="match status" value="1"/>
</dbReference>